<name>A0ABX9YRL1_9BURK</name>
<reference evidence="1 2" key="1">
    <citation type="submission" date="2018-08" db="EMBL/GenBank/DDBJ databases">
        <title>Comparative analysis of Burkholderia isolates from Puerto Rico.</title>
        <authorList>
            <person name="Hall C."/>
            <person name="Sahl J."/>
            <person name="Wagner D."/>
        </authorList>
    </citation>
    <scope>NUCLEOTIDE SEQUENCE [LARGE SCALE GENOMIC DNA]</scope>
    <source>
        <strain evidence="1 2">Bp8966</strain>
    </source>
</reference>
<evidence type="ECO:0000313" key="2">
    <source>
        <dbReference type="Proteomes" id="UP000281098"/>
    </source>
</evidence>
<dbReference type="EMBL" id="QTPM01000012">
    <property type="protein sequence ID" value="RQY93850.1"/>
    <property type="molecule type" value="Genomic_DNA"/>
</dbReference>
<dbReference type="Proteomes" id="UP000281098">
    <property type="component" value="Unassembled WGS sequence"/>
</dbReference>
<protein>
    <submittedName>
        <fullName evidence="1">Uncharacterized protein</fullName>
    </submittedName>
</protein>
<accession>A0ABX9YRL1</accession>
<comment type="caution">
    <text evidence="1">The sequence shown here is derived from an EMBL/GenBank/DDBJ whole genome shotgun (WGS) entry which is preliminary data.</text>
</comment>
<keyword evidence="2" id="KW-1185">Reference proteome</keyword>
<sequence length="83" mass="9644">MQTPGKLLGVHFLMVLDDDEEGAAKRAQILVCEGDFTSELSAQKSHLARRTVKDRVNRHRYGVQRERFLLFHALQQFSEKLFE</sequence>
<evidence type="ECO:0000313" key="1">
    <source>
        <dbReference type="EMBL" id="RQY93850.1"/>
    </source>
</evidence>
<gene>
    <name evidence="1" type="ORF">DF017_12565</name>
</gene>
<organism evidence="1 2">
    <name type="scientific">Burkholderia stagnalis</name>
    <dbReference type="NCBI Taxonomy" id="1503054"/>
    <lineage>
        <taxon>Bacteria</taxon>
        <taxon>Pseudomonadati</taxon>
        <taxon>Pseudomonadota</taxon>
        <taxon>Betaproteobacteria</taxon>
        <taxon>Burkholderiales</taxon>
        <taxon>Burkholderiaceae</taxon>
        <taxon>Burkholderia</taxon>
        <taxon>Burkholderia cepacia complex</taxon>
    </lineage>
</organism>
<proteinExistence type="predicted"/>